<proteinExistence type="predicted"/>
<protein>
    <submittedName>
        <fullName evidence="1">Uncharacterized protein</fullName>
    </submittedName>
</protein>
<dbReference type="Proteomes" id="UP001303889">
    <property type="component" value="Unassembled WGS sequence"/>
</dbReference>
<reference evidence="1" key="1">
    <citation type="journal article" date="2023" name="Mol. Phylogenet. Evol.">
        <title>Genome-scale phylogeny and comparative genomics of the fungal order Sordariales.</title>
        <authorList>
            <person name="Hensen N."/>
            <person name="Bonometti L."/>
            <person name="Westerberg I."/>
            <person name="Brannstrom I.O."/>
            <person name="Guillou S."/>
            <person name="Cros-Aarteil S."/>
            <person name="Calhoun S."/>
            <person name="Haridas S."/>
            <person name="Kuo A."/>
            <person name="Mondo S."/>
            <person name="Pangilinan J."/>
            <person name="Riley R."/>
            <person name="LaButti K."/>
            <person name="Andreopoulos B."/>
            <person name="Lipzen A."/>
            <person name="Chen C."/>
            <person name="Yan M."/>
            <person name="Daum C."/>
            <person name="Ng V."/>
            <person name="Clum A."/>
            <person name="Steindorff A."/>
            <person name="Ohm R.A."/>
            <person name="Martin F."/>
            <person name="Silar P."/>
            <person name="Natvig D.O."/>
            <person name="Lalanne C."/>
            <person name="Gautier V."/>
            <person name="Ament-Velasquez S.L."/>
            <person name="Kruys A."/>
            <person name="Hutchinson M.I."/>
            <person name="Powell A.J."/>
            <person name="Barry K."/>
            <person name="Miller A.N."/>
            <person name="Grigoriev I.V."/>
            <person name="Debuchy R."/>
            <person name="Gladieux P."/>
            <person name="Hiltunen Thoren M."/>
            <person name="Johannesson H."/>
        </authorList>
    </citation>
    <scope>NUCLEOTIDE SEQUENCE</scope>
    <source>
        <strain evidence="1">CBS 103.79</strain>
    </source>
</reference>
<evidence type="ECO:0000313" key="1">
    <source>
        <dbReference type="EMBL" id="KAK3898302.1"/>
    </source>
</evidence>
<reference evidence="1" key="2">
    <citation type="submission" date="2023-05" db="EMBL/GenBank/DDBJ databases">
        <authorList>
            <consortium name="Lawrence Berkeley National Laboratory"/>
            <person name="Steindorff A."/>
            <person name="Hensen N."/>
            <person name="Bonometti L."/>
            <person name="Westerberg I."/>
            <person name="Brannstrom I.O."/>
            <person name="Guillou S."/>
            <person name="Cros-Aarteil S."/>
            <person name="Calhoun S."/>
            <person name="Haridas S."/>
            <person name="Kuo A."/>
            <person name="Mondo S."/>
            <person name="Pangilinan J."/>
            <person name="Riley R."/>
            <person name="Labutti K."/>
            <person name="Andreopoulos B."/>
            <person name="Lipzen A."/>
            <person name="Chen C."/>
            <person name="Yanf M."/>
            <person name="Daum C."/>
            <person name="Ng V."/>
            <person name="Clum A."/>
            <person name="Ohm R."/>
            <person name="Martin F."/>
            <person name="Silar P."/>
            <person name="Natvig D."/>
            <person name="Lalanne C."/>
            <person name="Gautier V."/>
            <person name="Ament-Velasquez S.L."/>
            <person name="Kruys A."/>
            <person name="Hutchinson M.I."/>
            <person name="Powell A.J."/>
            <person name="Barry K."/>
            <person name="Miller A.N."/>
            <person name="Grigoriev I.V."/>
            <person name="Debuchy R."/>
            <person name="Gladieux P."/>
            <person name="Thoren M.H."/>
            <person name="Johannesson H."/>
        </authorList>
    </citation>
    <scope>NUCLEOTIDE SEQUENCE</scope>
    <source>
        <strain evidence="1">CBS 103.79</strain>
    </source>
</reference>
<gene>
    <name evidence="1" type="ORF">C8A05DRAFT_38117</name>
</gene>
<dbReference type="AlphaFoldDB" id="A0AAN6MDH7"/>
<evidence type="ECO:0000313" key="2">
    <source>
        <dbReference type="Proteomes" id="UP001303889"/>
    </source>
</evidence>
<keyword evidence="2" id="KW-1185">Reference proteome</keyword>
<accession>A0AAN6MDH7</accession>
<name>A0AAN6MDH7_9PEZI</name>
<dbReference type="EMBL" id="MU855961">
    <property type="protein sequence ID" value="KAK3898302.1"/>
    <property type="molecule type" value="Genomic_DNA"/>
</dbReference>
<feature type="non-terminal residue" evidence="1">
    <location>
        <position position="294"/>
    </location>
</feature>
<comment type="caution">
    <text evidence="1">The sequence shown here is derived from an EMBL/GenBank/DDBJ whole genome shotgun (WGS) entry which is preliminary data.</text>
</comment>
<sequence length="294" mass="33287">MTQEPLHLGALPPEVFEKIFSELDKIRDLANFIVIARFVYRRFRARFLFVFPYSDPAGKGRYYNWIYIMASVYRDMLPGGEGQGMLLGREGLGVLPRSEGQGVRGDPGPPPLKELTELCRTLHLISFITDTYLTAQLASFDLAGGGGTPATAPLSRLERHRVMRAFYRHQIVSNAWASTRRPAHWDDLDLDAFSNRGTEQGQSLGLFAAFDPWDMQHIDHADYFIMRLCRTLVHHTTEVAAGGGREISARQFGNLHAHLDHLVRYLREHRGVAEAAVGHWQAVKSLPHDERVQK</sequence>
<organism evidence="1 2">
    <name type="scientific">Staphylotrichum tortipilum</name>
    <dbReference type="NCBI Taxonomy" id="2831512"/>
    <lineage>
        <taxon>Eukaryota</taxon>
        <taxon>Fungi</taxon>
        <taxon>Dikarya</taxon>
        <taxon>Ascomycota</taxon>
        <taxon>Pezizomycotina</taxon>
        <taxon>Sordariomycetes</taxon>
        <taxon>Sordariomycetidae</taxon>
        <taxon>Sordariales</taxon>
        <taxon>Chaetomiaceae</taxon>
        <taxon>Staphylotrichum</taxon>
    </lineage>
</organism>